<reference evidence="5 6" key="1">
    <citation type="submission" date="2014-11" db="EMBL/GenBank/DDBJ databases">
        <title>Comparative genomic analysis of Cryptosporidium hominis reveals occurrence of genetic recombination in virulent subtypes.</title>
        <authorList>
            <person name="Guo Y."/>
            <person name="Tang K."/>
            <person name="Frace M."/>
            <person name="Li N."/>
            <person name="Roellig D.M."/>
            <person name="Sammons S."/>
            <person name="Knipe K."/>
            <person name="Rowe L."/>
            <person name="Feng Y."/>
            <person name="Xiao L."/>
        </authorList>
    </citation>
    <scope>NUCLEOTIDE SEQUENCE [LARGE SCALE GENOMIC DNA]</scope>
    <source>
        <strain evidence="5">30976</strain>
    </source>
</reference>
<dbReference type="EMBL" id="JTAI01000031">
    <property type="protein sequence ID" value="PPS93741.1"/>
    <property type="molecule type" value="Genomic_DNA"/>
</dbReference>
<sequence>MSLTPWMSGEFRGKLPSPRAAHTCNIIEDKLYLFGGWNGFQALNDFYVLYTSSEVMFWQKLIPSEKRPKNRNNHASAVYGNSLYIHGGHNGEFWLSDLYEFTVKGTDHLNSDNLNAFNYTEEVNEELLGSWKRVKVSNKLKKPSARACHSLTRIFGRLYLFGGFDGIQCFNDLWVYDIAKMTWNEIEFENYIPRCRNGHCAISSSKGIIFFGGNTGKEYIGDVSLYNPEKKEFQTPKVFGVCPSARKGHSLALLDDVSAVMFGGYDGKNRCNDLFILDISELPSIVRWERIIEKNSPSPRQRNSLTTIPGGKCLLFGGYDGNCWKSDTYLLDIRKFSCSMHSKNISLPMLSNLESLVDNPEFSDIIFILENEETLYAHKCILVAQSQYFKSMFKNGMAETNSKEVRLEHIPKKEFKVIIRFLYTSYLDETDLQTLCNVLLIADSYNLSALSDLCIKTVKQLVEVGNVCEILIIAHRCKIDQLVKFCVDFASCHVDVLINSPKFVQLSNEFPKLALSISNSVISKLI</sequence>
<dbReference type="InterPro" id="IPR000210">
    <property type="entry name" value="BTB/POZ_dom"/>
</dbReference>
<organism evidence="4">
    <name type="scientific">Cryptosporidium hominis</name>
    <dbReference type="NCBI Taxonomy" id="237895"/>
    <lineage>
        <taxon>Eukaryota</taxon>
        <taxon>Sar</taxon>
        <taxon>Alveolata</taxon>
        <taxon>Apicomplexa</taxon>
        <taxon>Conoidasida</taxon>
        <taxon>Coccidia</taxon>
        <taxon>Eucoccidiorida</taxon>
        <taxon>Eimeriorina</taxon>
        <taxon>Cryptosporidiidae</taxon>
        <taxon>Cryptosporidium</taxon>
    </lineage>
</organism>
<dbReference type="InterPro" id="IPR011333">
    <property type="entry name" value="SKP1/BTB/POZ_sf"/>
</dbReference>
<dbReference type="SMART" id="SM00225">
    <property type="entry name" value="BTB"/>
    <property type="match status" value="1"/>
</dbReference>
<evidence type="ECO:0000313" key="5">
    <source>
        <dbReference type="EMBL" id="PPS93741.1"/>
    </source>
</evidence>
<dbReference type="PANTHER" id="PTHR46093">
    <property type="entry name" value="ACYL-COA-BINDING DOMAIN-CONTAINING PROTEIN 5"/>
    <property type="match status" value="1"/>
</dbReference>
<dbReference type="SUPFAM" id="SSF54695">
    <property type="entry name" value="POZ domain"/>
    <property type="match status" value="1"/>
</dbReference>
<gene>
    <name evidence="4" type="ORF">CHUDEA3_3600</name>
    <name evidence="5" type="ORF">GY17_00002589</name>
</gene>
<proteinExistence type="predicted"/>
<dbReference type="VEuPathDB" id="CryptoDB:GY17_00002589"/>
<name>A0A0S4TF83_CRYHO</name>
<reference evidence="4" key="2">
    <citation type="submission" date="2015-08" db="EMBL/GenBank/DDBJ databases">
        <authorList>
            <person name="Babu N.S."/>
            <person name="Beckwith C.J."/>
            <person name="Beseler K.G."/>
            <person name="Brison A."/>
            <person name="Carone J.V."/>
            <person name="Caskin T.P."/>
            <person name="Diamond M."/>
            <person name="Durham M.E."/>
            <person name="Foxe J.M."/>
            <person name="Go M."/>
            <person name="Henderson B.A."/>
            <person name="Jones I.B."/>
            <person name="McGettigan J.A."/>
            <person name="Micheletti S.J."/>
            <person name="Nasrallah M.E."/>
            <person name="Ortiz D."/>
            <person name="Piller C.R."/>
            <person name="Privatt S.R."/>
            <person name="Schneider S.L."/>
            <person name="Sharp S."/>
            <person name="Smith T.C."/>
            <person name="Stanton J.D."/>
            <person name="Ullery H.E."/>
            <person name="Wilson R.J."/>
            <person name="Serrano M.G."/>
            <person name="Buck G."/>
            <person name="Lee V."/>
            <person name="Wang Y."/>
            <person name="Carvalho R."/>
            <person name="Voegtly L."/>
            <person name="Shi R."/>
            <person name="Duckworth R."/>
            <person name="Johnson A."/>
            <person name="Loviza R."/>
            <person name="Walstead R."/>
            <person name="Shah Z."/>
            <person name="Kiflezghi M."/>
            <person name="Wade K."/>
            <person name="Ball S.L."/>
            <person name="Bradley K.W."/>
            <person name="Asai D.J."/>
            <person name="Bowman C.A."/>
            <person name="Russell D.A."/>
            <person name="Pope W.H."/>
            <person name="Jacobs-Sera D."/>
            <person name="Hendrix R.W."/>
            <person name="Hatfull G.F."/>
        </authorList>
    </citation>
    <scope>NUCLEOTIDE SEQUENCE [LARGE SCALE GENOMIC DNA]</scope>
</reference>
<dbReference type="PANTHER" id="PTHR46093:SF3">
    <property type="entry name" value="ACYL-COA-BINDING DOMAIN-CONTAINING PROTEIN 4"/>
    <property type="match status" value="1"/>
</dbReference>
<dbReference type="OrthoDB" id="10251809at2759"/>
<dbReference type="SUPFAM" id="SSF117281">
    <property type="entry name" value="Kelch motif"/>
    <property type="match status" value="2"/>
</dbReference>
<evidence type="ECO:0000256" key="1">
    <source>
        <dbReference type="ARBA" id="ARBA00022441"/>
    </source>
</evidence>
<dbReference type="Pfam" id="PF00651">
    <property type="entry name" value="BTB"/>
    <property type="match status" value="1"/>
</dbReference>
<keyword evidence="6" id="KW-1185">Reference proteome</keyword>
<reference evidence="5 6" key="3">
    <citation type="submission" date="2017-10" db="EMBL/GenBank/DDBJ databases">
        <title>Consistent, comparative and evidence-based genome annotation and re-annotation for the closely-related species, Cryptosporidium parvum, C. hominis and C. tyzzeri.</title>
        <authorList>
            <person name="Baptista R.P."/>
            <person name="Li Y."/>
            <person name="Sateriale A."/>
            <person name="Striepen B."/>
            <person name="Kissinger J.C."/>
        </authorList>
    </citation>
    <scope>NUCLEOTIDE SEQUENCE [LARGE SCALE GENOMIC DNA]</scope>
    <source>
        <strain evidence="5">30976</strain>
    </source>
</reference>
<dbReference type="Gene3D" id="2.120.10.80">
    <property type="entry name" value="Kelch-type beta propeller"/>
    <property type="match status" value="2"/>
</dbReference>
<dbReference type="Gene3D" id="3.30.710.10">
    <property type="entry name" value="Potassium Channel Kv1.1, Chain A"/>
    <property type="match status" value="1"/>
</dbReference>
<accession>A0A0S4TF83</accession>
<dbReference type="Pfam" id="PF24681">
    <property type="entry name" value="Kelch_KLHDC2_KLHL20_DRC7"/>
    <property type="match status" value="2"/>
</dbReference>
<dbReference type="AlphaFoldDB" id="A0A0S4TF83"/>
<dbReference type="PROSITE" id="PS50097">
    <property type="entry name" value="BTB"/>
    <property type="match status" value="1"/>
</dbReference>
<dbReference type="InterPro" id="IPR015915">
    <property type="entry name" value="Kelch-typ_b-propeller"/>
</dbReference>
<dbReference type="VEuPathDB" id="CryptoDB:Chro.30407"/>
<dbReference type="Gene3D" id="1.25.40.420">
    <property type="match status" value="1"/>
</dbReference>
<dbReference type="VEuPathDB" id="CryptoDB:ChTU502y2012_313g0010"/>
<dbReference type="Proteomes" id="UP000199752">
    <property type="component" value="Chromosome 3"/>
</dbReference>
<keyword evidence="1" id="KW-0880">Kelch repeat</keyword>
<dbReference type="VEuPathDB" id="CryptoDB:CHUDEA3_3600"/>
<protein>
    <submittedName>
        <fullName evidence="5">BTB/POZ domain/Kelch motif/Galactose oxidase central domain containing protein</fullName>
    </submittedName>
</protein>
<evidence type="ECO:0000313" key="4">
    <source>
        <dbReference type="EMBL" id="CUV05301.1"/>
    </source>
</evidence>
<feature type="domain" description="BTB" evidence="3">
    <location>
        <begin position="363"/>
        <end position="431"/>
    </location>
</feature>
<evidence type="ECO:0000313" key="6">
    <source>
        <dbReference type="Proteomes" id="UP001429100"/>
    </source>
</evidence>
<dbReference type="Proteomes" id="UP001429100">
    <property type="component" value="Unassembled WGS sequence"/>
</dbReference>
<dbReference type="EMBL" id="LN877949">
    <property type="protein sequence ID" value="CUV05301.1"/>
    <property type="molecule type" value="Genomic_DNA"/>
</dbReference>
<evidence type="ECO:0000259" key="3">
    <source>
        <dbReference type="PROSITE" id="PS50097"/>
    </source>
</evidence>
<keyword evidence="2" id="KW-0677">Repeat</keyword>
<dbReference type="CDD" id="cd14733">
    <property type="entry name" value="BACK"/>
    <property type="match status" value="1"/>
</dbReference>
<evidence type="ECO:0000256" key="2">
    <source>
        <dbReference type="ARBA" id="ARBA00022737"/>
    </source>
</evidence>